<name>A0A2P2J1S1_RHIMU</name>
<evidence type="ECO:0000256" key="1">
    <source>
        <dbReference type="ARBA" id="ARBA00002281"/>
    </source>
</evidence>
<dbReference type="GO" id="GO:0009734">
    <property type="term" value="P:auxin-activated signaling pathway"/>
    <property type="evidence" value="ECO:0007669"/>
    <property type="project" value="UniProtKB-KW"/>
</dbReference>
<feature type="region of interest" description="Disordered" evidence="8">
    <location>
        <begin position="286"/>
        <end position="311"/>
    </location>
</feature>
<accession>A0A2P2J1S1</accession>
<keyword evidence="4" id="KW-0813">Transport</keyword>
<sequence length="468" mass="53403">MHKWEKAAATATVASGDRYERKFSNPSFSSTLLDEIYRSIDEGEKKIVKDLRFYGESMLKKQSNGGIVINGRAMVKKEEEEESALRGACLIEKWMDKKVSQKVKPRKQDLGEFKRDYHDHHDRDALFFSTTSTSSDSSSGGFSSSDTDPMYRTRSKAASCFAPMRPKPVRTSIPTRPEKTERTMRTLLCEQRELHMFDDYHCKSATGRTSRRLEENLIKSKSRAALKIYGNLRKMKQPISPGAKVASFISSLFTTGSIKKSKNNSSPSSTAVEICREDRKSKAGQESACSSASSFSRPCLSEDSPSTRETLRNGVKRTVRCYPVSVIVDDKDRKPCGHKRLNEQKVDEQPSLMSVSLPTAWKIGKSPSRRMDDEHKHQLLEEKRRTLEETAREFPKDYHQIEKQNDLIMRGICRNRNRHYEDVCDDDNDATSYSSSDLFELDHLSLIGNDRHCQELPVYETTRVDTNC</sequence>
<comment type="function">
    <text evidence="1">Involved in auxin transport. Regulator of the auxin signaling pathway.</text>
</comment>
<dbReference type="PANTHER" id="PTHR33541">
    <property type="entry name" value="PROTEIN BIG GRAIN 1-LIKE A-RELATED"/>
    <property type="match status" value="1"/>
</dbReference>
<keyword evidence="5" id="KW-1003">Cell membrane</keyword>
<comment type="similarity">
    <text evidence="3">Belongs to the BIG GRAIN 1 (BG1) plant protein family.</text>
</comment>
<dbReference type="InterPro" id="IPR039621">
    <property type="entry name" value="BG1-like"/>
</dbReference>
<proteinExistence type="inferred from homology"/>
<dbReference type="PANTHER" id="PTHR33541:SF12">
    <property type="entry name" value="PROTEIN BIG GRAIN 1-LIKE A"/>
    <property type="match status" value="1"/>
</dbReference>
<feature type="compositionally biased region" description="Low complexity" evidence="8">
    <location>
        <begin position="287"/>
        <end position="296"/>
    </location>
</feature>
<dbReference type="EMBL" id="GGEC01006949">
    <property type="protein sequence ID" value="MBW87432.1"/>
    <property type="molecule type" value="Transcribed_RNA"/>
</dbReference>
<reference evidence="9" key="1">
    <citation type="submission" date="2018-02" db="EMBL/GenBank/DDBJ databases">
        <title>Rhizophora mucronata_Transcriptome.</title>
        <authorList>
            <person name="Meera S.P."/>
            <person name="Sreeshan A."/>
            <person name="Augustine A."/>
        </authorList>
    </citation>
    <scope>NUCLEOTIDE SEQUENCE</scope>
    <source>
        <tissue evidence="9">Leaf</tissue>
    </source>
</reference>
<evidence type="ECO:0000256" key="3">
    <source>
        <dbReference type="ARBA" id="ARBA00010067"/>
    </source>
</evidence>
<evidence type="ECO:0000256" key="2">
    <source>
        <dbReference type="ARBA" id="ARBA00004236"/>
    </source>
</evidence>
<keyword evidence="6" id="KW-0472">Membrane</keyword>
<organism evidence="9">
    <name type="scientific">Rhizophora mucronata</name>
    <name type="common">Asiatic mangrove</name>
    <dbReference type="NCBI Taxonomy" id="61149"/>
    <lineage>
        <taxon>Eukaryota</taxon>
        <taxon>Viridiplantae</taxon>
        <taxon>Streptophyta</taxon>
        <taxon>Embryophyta</taxon>
        <taxon>Tracheophyta</taxon>
        <taxon>Spermatophyta</taxon>
        <taxon>Magnoliopsida</taxon>
        <taxon>eudicotyledons</taxon>
        <taxon>Gunneridae</taxon>
        <taxon>Pentapetalae</taxon>
        <taxon>rosids</taxon>
        <taxon>fabids</taxon>
        <taxon>Malpighiales</taxon>
        <taxon>Rhizophoraceae</taxon>
        <taxon>Rhizophora</taxon>
    </lineage>
</organism>
<evidence type="ECO:0000256" key="7">
    <source>
        <dbReference type="ARBA" id="ARBA00023294"/>
    </source>
</evidence>
<comment type="subcellular location">
    <subcellularLocation>
        <location evidence="2">Cell membrane</location>
    </subcellularLocation>
</comment>
<evidence type="ECO:0000256" key="5">
    <source>
        <dbReference type="ARBA" id="ARBA00022475"/>
    </source>
</evidence>
<dbReference type="GO" id="GO:0005886">
    <property type="term" value="C:plasma membrane"/>
    <property type="evidence" value="ECO:0007669"/>
    <property type="project" value="UniProtKB-SubCell"/>
</dbReference>
<dbReference type="AlphaFoldDB" id="A0A2P2J1S1"/>
<evidence type="ECO:0000313" key="9">
    <source>
        <dbReference type="EMBL" id="MBW87432.1"/>
    </source>
</evidence>
<feature type="compositionally biased region" description="Low complexity" evidence="8">
    <location>
        <begin position="130"/>
        <end position="148"/>
    </location>
</feature>
<evidence type="ECO:0000256" key="6">
    <source>
        <dbReference type="ARBA" id="ARBA00023136"/>
    </source>
</evidence>
<feature type="region of interest" description="Disordered" evidence="8">
    <location>
        <begin position="130"/>
        <end position="151"/>
    </location>
</feature>
<evidence type="ECO:0000256" key="4">
    <source>
        <dbReference type="ARBA" id="ARBA00022448"/>
    </source>
</evidence>
<evidence type="ECO:0000256" key="8">
    <source>
        <dbReference type="SAM" id="MobiDB-lite"/>
    </source>
</evidence>
<keyword evidence="7" id="KW-0927">Auxin signaling pathway</keyword>
<evidence type="ECO:0008006" key="10">
    <source>
        <dbReference type="Google" id="ProtNLM"/>
    </source>
</evidence>
<protein>
    <recommendedName>
        <fullName evidence="10">Protein BIG GRAIN 1-like A</fullName>
    </recommendedName>
</protein>